<feature type="non-terminal residue" evidence="2">
    <location>
        <position position="279"/>
    </location>
</feature>
<name>A0A392NS01_9FABA</name>
<keyword evidence="3" id="KW-1185">Reference proteome</keyword>
<evidence type="ECO:0000313" key="3">
    <source>
        <dbReference type="Proteomes" id="UP000265520"/>
    </source>
</evidence>
<organism evidence="2 3">
    <name type="scientific">Trifolium medium</name>
    <dbReference type="NCBI Taxonomy" id="97028"/>
    <lineage>
        <taxon>Eukaryota</taxon>
        <taxon>Viridiplantae</taxon>
        <taxon>Streptophyta</taxon>
        <taxon>Embryophyta</taxon>
        <taxon>Tracheophyta</taxon>
        <taxon>Spermatophyta</taxon>
        <taxon>Magnoliopsida</taxon>
        <taxon>eudicotyledons</taxon>
        <taxon>Gunneridae</taxon>
        <taxon>Pentapetalae</taxon>
        <taxon>rosids</taxon>
        <taxon>fabids</taxon>
        <taxon>Fabales</taxon>
        <taxon>Fabaceae</taxon>
        <taxon>Papilionoideae</taxon>
        <taxon>50 kb inversion clade</taxon>
        <taxon>NPAAA clade</taxon>
        <taxon>Hologalegina</taxon>
        <taxon>IRL clade</taxon>
        <taxon>Trifolieae</taxon>
        <taxon>Trifolium</taxon>
    </lineage>
</organism>
<comment type="caution">
    <text evidence="2">The sequence shown here is derived from an EMBL/GenBank/DDBJ whole genome shotgun (WGS) entry which is preliminary data.</text>
</comment>
<dbReference type="Proteomes" id="UP000265520">
    <property type="component" value="Unassembled WGS sequence"/>
</dbReference>
<proteinExistence type="predicted"/>
<evidence type="ECO:0000256" key="1">
    <source>
        <dbReference type="SAM" id="MobiDB-lite"/>
    </source>
</evidence>
<evidence type="ECO:0000313" key="2">
    <source>
        <dbReference type="EMBL" id="MCI02593.1"/>
    </source>
</evidence>
<feature type="non-terminal residue" evidence="2">
    <location>
        <position position="1"/>
    </location>
</feature>
<feature type="region of interest" description="Disordered" evidence="1">
    <location>
        <begin position="147"/>
        <end position="181"/>
    </location>
</feature>
<dbReference type="EMBL" id="LXQA010049604">
    <property type="protein sequence ID" value="MCI02593.1"/>
    <property type="molecule type" value="Genomic_DNA"/>
</dbReference>
<sequence length="279" mass="31192">SVSANINTLTSEFHDLRSRIPPPGFPPPFPPHGPDISPIPATTMKPDIPRFNGSDAMGWIFKINQFFDYHRTPEDQRLRIASFYMEGDALAWFQWMHGNGQLLNWSLFLQALESRFAPSLYEDPKGALFKLCQTASEEKFADRAPVKSFAPSPTAGSSTSSFKPTMTVAPPKSSTPIKRLTPDELQARRDKGLCYNCDERFQPGHRCKRQFHLLIVEPEDSISTEVVSALQTLEGDDPVEQDLPDPDPDPAQISLHALMGHTIPQTLRVMGQIHQSPIS</sequence>
<dbReference type="AlphaFoldDB" id="A0A392NS01"/>
<accession>A0A392NS01</accession>
<protein>
    <submittedName>
        <fullName evidence="2">Retrovirus-related pol polyprotein from transposon opus</fullName>
    </submittedName>
</protein>
<reference evidence="2 3" key="1">
    <citation type="journal article" date="2018" name="Front. Plant Sci.">
        <title>Red Clover (Trifolium pratense) and Zigzag Clover (T. medium) - A Picture of Genomic Similarities and Differences.</title>
        <authorList>
            <person name="Dluhosova J."/>
            <person name="Istvanek J."/>
            <person name="Nedelnik J."/>
            <person name="Repkova J."/>
        </authorList>
    </citation>
    <scope>NUCLEOTIDE SEQUENCE [LARGE SCALE GENOMIC DNA]</scope>
    <source>
        <strain evidence="3">cv. 10/8</strain>
        <tissue evidence="2">Leaf</tissue>
    </source>
</reference>
<feature type="compositionally biased region" description="Low complexity" evidence="1">
    <location>
        <begin position="148"/>
        <end position="162"/>
    </location>
</feature>